<evidence type="ECO:0000313" key="3">
    <source>
        <dbReference type="Proteomes" id="UP001058273"/>
    </source>
</evidence>
<gene>
    <name evidence="2" type="primary">yccU</name>
    <name evidence="2" type="ORF">G314FT_15410</name>
</gene>
<dbReference type="Pfam" id="PF13380">
    <property type="entry name" value="CoA_binding_2"/>
    <property type="match status" value="1"/>
</dbReference>
<organism evidence="2 3">
    <name type="scientific">Vagococcus luciliae</name>
    <dbReference type="NCBI Taxonomy" id="2920380"/>
    <lineage>
        <taxon>Bacteria</taxon>
        <taxon>Bacillati</taxon>
        <taxon>Bacillota</taxon>
        <taxon>Bacilli</taxon>
        <taxon>Lactobacillales</taxon>
        <taxon>Enterococcaceae</taxon>
        <taxon>Vagococcus</taxon>
    </lineage>
</organism>
<protein>
    <recommendedName>
        <fullName evidence="1">CoA-binding domain-containing protein</fullName>
    </recommendedName>
</protein>
<evidence type="ECO:0000313" key="2">
    <source>
        <dbReference type="EMBL" id="UUV99380.1"/>
    </source>
</evidence>
<dbReference type="PANTHER" id="PTHR33303:SF2">
    <property type="entry name" value="COA-BINDING DOMAIN-CONTAINING PROTEIN"/>
    <property type="match status" value="1"/>
</dbReference>
<dbReference type="Proteomes" id="UP001058273">
    <property type="component" value="Chromosome"/>
</dbReference>
<reference evidence="2" key="1">
    <citation type="submission" date="2022-08" db="EMBL/GenBank/DDBJ databases">
        <title>Genome sequence of Vagococcus luciliae DSM 112651.</title>
        <authorList>
            <person name="Juan G."/>
            <person name="Anja P."/>
            <person name="Rolf D."/>
            <person name="Kampfer P."/>
            <person name="Vilcinskas A."/>
        </authorList>
    </citation>
    <scope>NUCLEOTIDE SEQUENCE</scope>
    <source>
        <strain evidence="2">G314FT</strain>
    </source>
</reference>
<evidence type="ECO:0000259" key="1">
    <source>
        <dbReference type="SMART" id="SM00881"/>
    </source>
</evidence>
<dbReference type="SUPFAM" id="SSF51735">
    <property type="entry name" value="NAD(P)-binding Rossmann-fold domains"/>
    <property type="match status" value="1"/>
</dbReference>
<dbReference type="InterPro" id="IPR036291">
    <property type="entry name" value="NAD(P)-bd_dom_sf"/>
</dbReference>
<dbReference type="SMART" id="SM00881">
    <property type="entry name" value="CoA_binding"/>
    <property type="match status" value="1"/>
</dbReference>
<dbReference type="PANTHER" id="PTHR33303">
    <property type="entry name" value="CYTOPLASMIC PROTEIN-RELATED"/>
    <property type="match status" value="1"/>
</dbReference>
<proteinExistence type="predicted"/>
<keyword evidence="3" id="KW-1185">Reference proteome</keyword>
<reference evidence="2" key="2">
    <citation type="submission" date="2022-08" db="EMBL/GenBank/DDBJ databases">
        <authorList>
            <person name="Poehlein A."/>
            <person name="Guzman J."/>
            <person name="Daniel R."/>
            <person name="Vilcinskas A."/>
        </authorList>
    </citation>
    <scope>NUCLEOTIDE SEQUENCE</scope>
    <source>
        <strain evidence="2">G314FT</strain>
    </source>
</reference>
<feature type="domain" description="CoA-binding" evidence="1">
    <location>
        <begin position="16"/>
        <end position="110"/>
    </location>
</feature>
<sequence length="139" mass="15383">MMAYKDLGDKKVKEILNNAHTVAIVGLSDNPEKTSYRVAEVVQAAGYKIIPVNPMKEGKTILGEKVYPSIESVDEKIDIVDVFRPSAALVDVAKDFLKSDAPVFWAQLGIENDEAADLLYDNGITDVIMNRCIKIELQK</sequence>
<name>A0ABY5P0D9_9ENTE</name>
<dbReference type="EMBL" id="CP102451">
    <property type="protein sequence ID" value="UUV99380.1"/>
    <property type="molecule type" value="Genomic_DNA"/>
</dbReference>
<dbReference type="InterPro" id="IPR003781">
    <property type="entry name" value="CoA-bd"/>
</dbReference>
<dbReference type="Gene3D" id="3.40.50.720">
    <property type="entry name" value="NAD(P)-binding Rossmann-like Domain"/>
    <property type="match status" value="1"/>
</dbReference>
<accession>A0ABY5P0D9</accession>